<reference evidence="3 4" key="1">
    <citation type="journal article" date="2014" name="Science">
        <title>Plant genetics. Early allopolyploid evolution in the post-Neolithic Brassica napus oilseed genome.</title>
        <authorList>
            <person name="Chalhoub B."/>
            <person name="Denoeud F."/>
            <person name="Liu S."/>
            <person name="Parkin I.A."/>
            <person name="Tang H."/>
            <person name="Wang X."/>
            <person name="Chiquet J."/>
            <person name="Belcram H."/>
            <person name="Tong C."/>
            <person name="Samans B."/>
            <person name="Correa M."/>
            <person name="Da Silva C."/>
            <person name="Just J."/>
            <person name="Falentin C."/>
            <person name="Koh C.S."/>
            <person name="Le Clainche I."/>
            <person name="Bernard M."/>
            <person name="Bento P."/>
            <person name="Noel B."/>
            <person name="Labadie K."/>
            <person name="Alberti A."/>
            <person name="Charles M."/>
            <person name="Arnaud D."/>
            <person name="Guo H."/>
            <person name="Daviaud C."/>
            <person name="Alamery S."/>
            <person name="Jabbari K."/>
            <person name="Zhao M."/>
            <person name="Edger P.P."/>
            <person name="Chelaifa H."/>
            <person name="Tack D."/>
            <person name="Lassalle G."/>
            <person name="Mestiri I."/>
            <person name="Schnel N."/>
            <person name="Le Paslier M.C."/>
            <person name="Fan G."/>
            <person name="Renault V."/>
            <person name="Bayer P.E."/>
            <person name="Golicz A.A."/>
            <person name="Manoli S."/>
            <person name="Lee T.H."/>
            <person name="Thi V.H."/>
            <person name="Chalabi S."/>
            <person name="Hu Q."/>
            <person name="Fan C."/>
            <person name="Tollenaere R."/>
            <person name="Lu Y."/>
            <person name="Battail C."/>
            <person name="Shen J."/>
            <person name="Sidebottom C.H."/>
            <person name="Wang X."/>
            <person name="Canaguier A."/>
            <person name="Chauveau A."/>
            <person name="Berard A."/>
            <person name="Deniot G."/>
            <person name="Guan M."/>
            <person name="Liu Z."/>
            <person name="Sun F."/>
            <person name="Lim Y.P."/>
            <person name="Lyons E."/>
            <person name="Town C.D."/>
            <person name="Bancroft I."/>
            <person name="Wang X."/>
            <person name="Meng J."/>
            <person name="Ma J."/>
            <person name="Pires J.C."/>
            <person name="King G.J."/>
            <person name="Brunel D."/>
            <person name="Delourme R."/>
            <person name="Renard M."/>
            <person name="Aury J.M."/>
            <person name="Adams K.L."/>
            <person name="Batley J."/>
            <person name="Snowdon R.J."/>
            <person name="Tost J."/>
            <person name="Edwards D."/>
            <person name="Zhou Y."/>
            <person name="Hua W."/>
            <person name="Sharpe A.G."/>
            <person name="Paterson A.H."/>
            <person name="Guan C."/>
            <person name="Wincker P."/>
        </authorList>
    </citation>
    <scope>NUCLEOTIDE SEQUENCE [LARGE SCALE GENOMIC DNA]</scope>
    <source>
        <strain evidence="4">cv. Darmor-bzh</strain>
    </source>
</reference>
<accession>A0A078H6M1</accession>
<sequence length="98" mass="11018">MLSTEDELFPSTPGKFKIDRSNRQFYHCLASTSTMFFWALFLIALTASYLSFQSFVDSGSRYLTASWGGIQWEKQVRTSAQIHRSVGISVLVGDLLGL</sequence>
<dbReference type="STRING" id="3708.A0A078H6M1"/>
<evidence type="ECO:0000313" key="3">
    <source>
        <dbReference type="EMBL" id="CDY33174.1"/>
    </source>
</evidence>
<reference evidence="2" key="3">
    <citation type="submission" date="2021-01" db="EMBL/GenBank/DDBJ databases">
        <authorList>
            <consortium name="Genoscope - CEA"/>
            <person name="William W."/>
        </authorList>
    </citation>
    <scope>NUCLEOTIDE SEQUENCE</scope>
</reference>
<dbReference type="AlphaFoldDB" id="A0A078H6M1"/>
<evidence type="ECO:0000313" key="2">
    <source>
        <dbReference type="EMBL" id="CAF1814239.1"/>
    </source>
</evidence>
<dbReference type="EMBL" id="HG994368">
    <property type="protein sequence ID" value="CAF1814239.1"/>
    <property type="molecule type" value="Genomic_DNA"/>
</dbReference>
<dbReference type="Proteomes" id="UP000028999">
    <property type="component" value="Unassembled WGS sequence"/>
</dbReference>
<keyword evidence="1" id="KW-0812">Transmembrane</keyword>
<protein>
    <submittedName>
        <fullName evidence="2">(rape) hypothetical protein</fullName>
    </submittedName>
    <submittedName>
        <fullName evidence="3">BnaC04g08650D protein</fullName>
    </submittedName>
</protein>
<evidence type="ECO:0000313" key="4">
    <source>
        <dbReference type="Proteomes" id="UP000028999"/>
    </source>
</evidence>
<feature type="transmembrane region" description="Helical" evidence="1">
    <location>
        <begin position="35"/>
        <end position="52"/>
    </location>
</feature>
<dbReference type="OMA" id="RSNRQFY"/>
<name>A0A078H6M1_BRANA</name>
<evidence type="ECO:0000256" key="1">
    <source>
        <dbReference type="SAM" id="Phobius"/>
    </source>
</evidence>
<keyword evidence="4" id="KW-1185">Reference proteome</keyword>
<proteinExistence type="predicted"/>
<dbReference type="Gramene" id="CDY33174">
    <property type="protein sequence ID" value="CDY33174"/>
    <property type="gene ID" value="GSBRNA2T00053895001"/>
</dbReference>
<dbReference type="EMBL" id="LK032308">
    <property type="protein sequence ID" value="CDY33174.1"/>
    <property type="molecule type" value="Genomic_DNA"/>
</dbReference>
<keyword evidence="1" id="KW-0472">Membrane</keyword>
<organism evidence="3 4">
    <name type="scientific">Brassica napus</name>
    <name type="common">Rape</name>
    <dbReference type="NCBI Taxonomy" id="3708"/>
    <lineage>
        <taxon>Eukaryota</taxon>
        <taxon>Viridiplantae</taxon>
        <taxon>Streptophyta</taxon>
        <taxon>Embryophyta</taxon>
        <taxon>Tracheophyta</taxon>
        <taxon>Spermatophyta</taxon>
        <taxon>Magnoliopsida</taxon>
        <taxon>eudicotyledons</taxon>
        <taxon>Gunneridae</taxon>
        <taxon>Pentapetalae</taxon>
        <taxon>rosids</taxon>
        <taxon>malvids</taxon>
        <taxon>Brassicales</taxon>
        <taxon>Brassicaceae</taxon>
        <taxon>Brassiceae</taxon>
        <taxon>Brassica</taxon>
    </lineage>
</organism>
<reference evidence="3" key="2">
    <citation type="submission" date="2014-06" db="EMBL/GenBank/DDBJ databases">
        <authorList>
            <person name="Genoscope - CEA"/>
        </authorList>
    </citation>
    <scope>NUCLEOTIDE SEQUENCE</scope>
</reference>
<dbReference type="Proteomes" id="UP001295469">
    <property type="component" value="Chromosome C04"/>
</dbReference>
<gene>
    <name evidence="3" type="primary">BnaC04g08650D</name>
    <name evidence="2" type="ORF">DARMORV10_C04P11470.1</name>
    <name evidence="3" type="ORF">GSBRNA2T00053895001</name>
</gene>
<dbReference type="PaxDb" id="3708-A0A078H6M1"/>
<keyword evidence="1" id="KW-1133">Transmembrane helix</keyword>